<keyword evidence="2" id="KW-1185">Reference proteome</keyword>
<organism evidence="1 2">
    <name type="scientific">Paenibacillus herberti</name>
    <dbReference type="NCBI Taxonomy" id="1619309"/>
    <lineage>
        <taxon>Bacteria</taxon>
        <taxon>Bacillati</taxon>
        <taxon>Bacillota</taxon>
        <taxon>Bacilli</taxon>
        <taxon>Bacillales</taxon>
        <taxon>Paenibacillaceae</taxon>
        <taxon>Paenibacillus</taxon>
    </lineage>
</organism>
<comment type="caution">
    <text evidence="1">The sequence shown here is derived from an EMBL/GenBank/DDBJ whole genome shotgun (WGS) entry which is preliminary data.</text>
</comment>
<dbReference type="SUPFAM" id="SSF53098">
    <property type="entry name" value="Ribonuclease H-like"/>
    <property type="match status" value="1"/>
</dbReference>
<dbReference type="RefSeq" id="WP_089522379.1">
    <property type="nucleotide sequence ID" value="NZ_NMUQ01000001.1"/>
</dbReference>
<evidence type="ECO:0000313" key="2">
    <source>
        <dbReference type="Proteomes" id="UP000215145"/>
    </source>
</evidence>
<dbReference type="Proteomes" id="UP000215145">
    <property type="component" value="Unassembled WGS sequence"/>
</dbReference>
<name>A0A229P064_9BACL</name>
<dbReference type="EMBL" id="NMUQ01000001">
    <property type="protein sequence ID" value="OXM15384.1"/>
    <property type="molecule type" value="Genomic_DNA"/>
</dbReference>
<dbReference type="InterPro" id="IPR012337">
    <property type="entry name" value="RNaseH-like_sf"/>
</dbReference>
<accession>A0A229P064</accession>
<dbReference type="AlphaFoldDB" id="A0A229P064"/>
<gene>
    <name evidence="1" type="ORF">CGZ75_01150</name>
</gene>
<evidence type="ECO:0008006" key="3">
    <source>
        <dbReference type="Google" id="ProtNLM"/>
    </source>
</evidence>
<reference evidence="1 2" key="1">
    <citation type="submission" date="2017-07" db="EMBL/GenBank/DDBJ databases">
        <title>Paenibacillus herberti R33 genome sequencing and assembly.</title>
        <authorList>
            <person name="Su W."/>
        </authorList>
    </citation>
    <scope>NUCLEOTIDE SEQUENCE [LARGE SCALE GENOMIC DNA]</scope>
    <source>
        <strain evidence="1 2">R33</strain>
    </source>
</reference>
<evidence type="ECO:0000313" key="1">
    <source>
        <dbReference type="EMBL" id="OXM15384.1"/>
    </source>
</evidence>
<dbReference type="OrthoDB" id="9781005at2"/>
<proteinExistence type="predicted"/>
<dbReference type="GO" id="GO:0015074">
    <property type="term" value="P:DNA integration"/>
    <property type="evidence" value="ECO:0007669"/>
    <property type="project" value="InterPro"/>
</dbReference>
<sequence>MSKERFATYEEAFQAVDSFMDFYNHRKMHQSLGKRSPAEFMQWIAETIQMYPRTNGPDERICEKKEAILRFKPISP</sequence>
<protein>
    <recommendedName>
        <fullName evidence="3">Integrase catalytic domain-containing protein</fullName>
    </recommendedName>
</protein>